<name>A0A1Y2D494_9FUNG</name>
<feature type="compositionally biased region" description="Basic and acidic residues" evidence="1">
    <location>
        <begin position="85"/>
        <end position="102"/>
    </location>
</feature>
<feature type="signal peptide" evidence="3">
    <location>
        <begin position="1"/>
        <end position="20"/>
    </location>
</feature>
<dbReference type="EMBL" id="MCOG01000088">
    <property type="protein sequence ID" value="ORY54093.1"/>
    <property type="molecule type" value="Genomic_DNA"/>
</dbReference>
<evidence type="ECO:0008006" key="6">
    <source>
        <dbReference type="Google" id="ProtNLM"/>
    </source>
</evidence>
<evidence type="ECO:0000313" key="4">
    <source>
        <dbReference type="EMBL" id="ORY54093.1"/>
    </source>
</evidence>
<protein>
    <recommendedName>
        <fullName evidence="6">Mid2 domain-containing protein</fullName>
    </recommendedName>
</protein>
<accession>A0A1Y2D494</accession>
<reference evidence="4 5" key="1">
    <citation type="submission" date="2016-08" db="EMBL/GenBank/DDBJ databases">
        <title>A Parts List for Fungal Cellulosomes Revealed by Comparative Genomics.</title>
        <authorList>
            <consortium name="DOE Joint Genome Institute"/>
            <person name="Haitjema C.H."/>
            <person name="Gilmore S.P."/>
            <person name="Henske J.K."/>
            <person name="Solomon K.V."/>
            <person name="De Groot R."/>
            <person name="Kuo A."/>
            <person name="Mondo S.J."/>
            <person name="Salamov A.A."/>
            <person name="Labutti K."/>
            <person name="Zhao Z."/>
            <person name="Chiniquy J."/>
            <person name="Barry K."/>
            <person name="Brewer H.M."/>
            <person name="Purvine S.O."/>
            <person name="Wright A.T."/>
            <person name="Boxma B."/>
            <person name="Van Alen T."/>
            <person name="Hackstein J.H."/>
            <person name="Baker S.E."/>
            <person name="Grigoriev I.V."/>
            <person name="O'Malley M.A."/>
        </authorList>
    </citation>
    <scope>NUCLEOTIDE SEQUENCE [LARGE SCALE GENOMIC DNA]</scope>
    <source>
        <strain evidence="4 5">G1</strain>
    </source>
</reference>
<comment type="caution">
    <text evidence="4">The sequence shown here is derived from an EMBL/GenBank/DDBJ whole genome shotgun (WGS) entry which is preliminary data.</text>
</comment>
<feature type="chain" id="PRO_5012553533" description="Mid2 domain-containing protein" evidence="3">
    <location>
        <begin position="21"/>
        <end position="258"/>
    </location>
</feature>
<evidence type="ECO:0000256" key="2">
    <source>
        <dbReference type="SAM" id="Phobius"/>
    </source>
</evidence>
<keyword evidence="3" id="KW-0732">Signal</keyword>
<feature type="compositionally biased region" description="Low complexity" evidence="1">
    <location>
        <begin position="116"/>
        <end position="142"/>
    </location>
</feature>
<sequence length="258" mass="28716">MKFQSIVLFSIYFSLAYTKAISTENKIINEKETETITKTTSSSRKDILIISKSVVIHPSSNPKHEKLGDTTKILENINTLTSNNDDLKENSLSEQKQQKEQEQPEVQKQITSTEFTIKPTPTNTSTSTSTNASTNTSINTPINISINTSNNTTVIKNDEILPVNTIKQEYHEQESAVANSKNCDTEQSINNLDINVEVDKSEDNSIQTTSNSSFIAYGLAGSAVAVSAGVLVWVKRSKIQNFKESNKMEIIYSEPMYF</sequence>
<dbReference type="Proteomes" id="UP000193920">
    <property type="component" value="Unassembled WGS sequence"/>
</dbReference>
<gene>
    <name evidence="4" type="ORF">LY90DRAFT_507825</name>
</gene>
<evidence type="ECO:0000256" key="1">
    <source>
        <dbReference type="SAM" id="MobiDB-lite"/>
    </source>
</evidence>
<keyword evidence="2" id="KW-1133">Transmembrane helix</keyword>
<keyword evidence="5" id="KW-1185">Reference proteome</keyword>
<proteinExistence type="predicted"/>
<feature type="region of interest" description="Disordered" evidence="1">
    <location>
        <begin position="80"/>
        <end position="142"/>
    </location>
</feature>
<feature type="transmembrane region" description="Helical" evidence="2">
    <location>
        <begin position="214"/>
        <end position="234"/>
    </location>
</feature>
<keyword evidence="2" id="KW-0472">Membrane</keyword>
<evidence type="ECO:0000313" key="5">
    <source>
        <dbReference type="Proteomes" id="UP000193920"/>
    </source>
</evidence>
<keyword evidence="2" id="KW-0812">Transmembrane</keyword>
<evidence type="ECO:0000256" key="3">
    <source>
        <dbReference type="SAM" id="SignalP"/>
    </source>
</evidence>
<organism evidence="4 5">
    <name type="scientific">Neocallimastix californiae</name>
    <dbReference type="NCBI Taxonomy" id="1754190"/>
    <lineage>
        <taxon>Eukaryota</taxon>
        <taxon>Fungi</taxon>
        <taxon>Fungi incertae sedis</taxon>
        <taxon>Chytridiomycota</taxon>
        <taxon>Chytridiomycota incertae sedis</taxon>
        <taxon>Neocallimastigomycetes</taxon>
        <taxon>Neocallimastigales</taxon>
        <taxon>Neocallimastigaceae</taxon>
        <taxon>Neocallimastix</taxon>
    </lineage>
</organism>
<dbReference type="AlphaFoldDB" id="A0A1Y2D494"/>